<comment type="caution">
    <text evidence="1">The sequence shown here is derived from an EMBL/GenBank/DDBJ whole genome shotgun (WGS) entry which is preliminary data.</text>
</comment>
<reference evidence="1" key="1">
    <citation type="journal article" date="2021" name="New Phytol.">
        <title>Evolutionary innovations through gain and loss of genes in the ectomycorrhizal Boletales.</title>
        <authorList>
            <person name="Wu G."/>
            <person name="Miyauchi S."/>
            <person name="Morin E."/>
            <person name="Kuo A."/>
            <person name="Drula E."/>
            <person name="Varga T."/>
            <person name="Kohler A."/>
            <person name="Feng B."/>
            <person name="Cao Y."/>
            <person name="Lipzen A."/>
            <person name="Daum C."/>
            <person name="Hundley H."/>
            <person name="Pangilinan J."/>
            <person name="Johnson J."/>
            <person name="Barry K."/>
            <person name="LaButti K."/>
            <person name="Ng V."/>
            <person name="Ahrendt S."/>
            <person name="Min B."/>
            <person name="Choi I.G."/>
            <person name="Park H."/>
            <person name="Plett J.M."/>
            <person name="Magnuson J."/>
            <person name="Spatafora J.W."/>
            <person name="Nagy L.G."/>
            <person name="Henrissat B."/>
            <person name="Grigoriev I.V."/>
            <person name="Yang Z.L."/>
            <person name="Xu J."/>
            <person name="Martin F.M."/>
        </authorList>
    </citation>
    <scope>NUCLEOTIDE SEQUENCE</scope>
    <source>
        <strain evidence="1">ATCC 28755</strain>
    </source>
</reference>
<dbReference type="Proteomes" id="UP000790377">
    <property type="component" value="Unassembled WGS sequence"/>
</dbReference>
<evidence type="ECO:0000313" key="2">
    <source>
        <dbReference type="Proteomes" id="UP000790377"/>
    </source>
</evidence>
<sequence>MADSTPSTPTQDSPLLPRANANVNGNGNFVSSPLNPSSLRSRPQSQASMHFPRVASEESQALAASTPGHRGSMLLYRLQGSPASPADVLPPPPNRESMLDSSRSSVFSLSYDSKYPAQHNSRGLVPYAYDPDADGAADDDDDALHDPDDSHVTSTMLPVRGLINVGVLVLLIAGLLCLFIFYPVLSYFRDKARNDAISGNIRVNGTGQATLTFPMPALIDLDTPQSAHSRTGFDNEQYQLVFSDEFNTPNRTFFPGDDPFWEAANLWYWTTADQEWYDPGQVTTRAVDPTVVNTQAGAKSGQAGALSIVMAEIPLNGLPYRSGMLQSWNKFCFTGGYIEISVSLPGPNAETQGYWPGAWTMGNLARAGYGATSDGVWPYSYNSCDVGTFPNQTYANQSGPAAALSSTASRDKYNMELSWLPGQRLSACTCPNSDHPGPSTSVGRGAPEIDILEVEHNKLGTGQVVSQSGQFAPFSADYGYLNSTQDEWDIYTPGLTTPNSYRGSAVQQAVSALTELPTNIFQQSGQQFTTFGFEYYSDPSNPSDGFITWQTAGEPAARLGAAALGPDANTLVGQRLISVEPMSIILNLGISPNWQTIDLTTMIFPAEMLIDYVRVYQRKGAVNVGCSPPAYPTEDYISRHMDMYTNPNWTTWQPTKPVNGLVGVVCRWLLSTR</sequence>
<protein>
    <submittedName>
        <fullName evidence="1">Beta-glucan synthesis-associated</fullName>
    </submittedName>
</protein>
<name>A0ACB7ZZF7_9AGAM</name>
<organism evidence="1 2">
    <name type="scientific">Hygrophoropsis aurantiaca</name>
    <dbReference type="NCBI Taxonomy" id="72124"/>
    <lineage>
        <taxon>Eukaryota</taxon>
        <taxon>Fungi</taxon>
        <taxon>Dikarya</taxon>
        <taxon>Basidiomycota</taxon>
        <taxon>Agaricomycotina</taxon>
        <taxon>Agaricomycetes</taxon>
        <taxon>Agaricomycetidae</taxon>
        <taxon>Boletales</taxon>
        <taxon>Coniophorineae</taxon>
        <taxon>Hygrophoropsidaceae</taxon>
        <taxon>Hygrophoropsis</taxon>
    </lineage>
</organism>
<accession>A0ACB7ZZF7</accession>
<keyword evidence="2" id="KW-1185">Reference proteome</keyword>
<evidence type="ECO:0000313" key="1">
    <source>
        <dbReference type="EMBL" id="KAH7906516.1"/>
    </source>
</evidence>
<gene>
    <name evidence="1" type="ORF">BJ138DRAFT_1137943</name>
</gene>
<dbReference type="EMBL" id="MU268008">
    <property type="protein sequence ID" value="KAH7906516.1"/>
    <property type="molecule type" value="Genomic_DNA"/>
</dbReference>
<proteinExistence type="predicted"/>